<reference evidence="2 3" key="1">
    <citation type="journal article" date="2023" name="Plants (Basel)">
        <title>Bridging the Gap: Combining Genomics and Transcriptomics Approaches to Understand Stylosanthes scabra, an Orphan Legume from the Brazilian Caatinga.</title>
        <authorList>
            <person name="Ferreira-Neto J.R.C."/>
            <person name="da Silva M.D."/>
            <person name="Binneck E."/>
            <person name="de Melo N.F."/>
            <person name="da Silva R.H."/>
            <person name="de Melo A.L.T.M."/>
            <person name="Pandolfi V."/>
            <person name="Bustamante F.O."/>
            <person name="Brasileiro-Vidal A.C."/>
            <person name="Benko-Iseppon A.M."/>
        </authorList>
    </citation>
    <scope>NUCLEOTIDE SEQUENCE [LARGE SCALE GENOMIC DNA]</scope>
    <source>
        <tissue evidence="2">Leaves</tissue>
    </source>
</reference>
<organism evidence="2 3">
    <name type="scientific">Stylosanthes scabra</name>
    <dbReference type="NCBI Taxonomy" id="79078"/>
    <lineage>
        <taxon>Eukaryota</taxon>
        <taxon>Viridiplantae</taxon>
        <taxon>Streptophyta</taxon>
        <taxon>Embryophyta</taxon>
        <taxon>Tracheophyta</taxon>
        <taxon>Spermatophyta</taxon>
        <taxon>Magnoliopsida</taxon>
        <taxon>eudicotyledons</taxon>
        <taxon>Gunneridae</taxon>
        <taxon>Pentapetalae</taxon>
        <taxon>rosids</taxon>
        <taxon>fabids</taxon>
        <taxon>Fabales</taxon>
        <taxon>Fabaceae</taxon>
        <taxon>Papilionoideae</taxon>
        <taxon>50 kb inversion clade</taxon>
        <taxon>dalbergioids sensu lato</taxon>
        <taxon>Dalbergieae</taxon>
        <taxon>Pterocarpus clade</taxon>
        <taxon>Stylosanthes</taxon>
    </lineage>
</organism>
<evidence type="ECO:0000256" key="1">
    <source>
        <dbReference type="SAM" id="MobiDB-lite"/>
    </source>
</evidence>
<evidence type="ECO:0000313" key="2">
    <source>
        <dbReference type="EMBL" id="MED6210606.1"/>
    </source>
</evidence>
<gene>
    <name evidence="2" type="ORF">PIB30_065714</name>
</gene>
<name>A0ABU6YKZ4_9FABA</name>
<dbReference type="Proteomes" id="UP001341840">
    <property type="component" value="Unassembled WGS sequence"/>
</dbReference>
<dbReference type="EMBL" id="JASCZI010242314">
    <property type="protein sequence ID" value="MED6210606.1"/>
    <property type="molecule type" value="Genomic_DNA"/>
</dbReference>
<protein>
    <submittedName>
        <fullName evidence="2">Uncharacterized protein</fullName>
    </submittedName>
</protein>
<evidence type="ECO:0000313" key="3">
    <source>
        <dbReference type="Proteomes" id="UP001341840"/>
    </source>
</evidence>
<keyword evidence="3" id="KW-1185">Reference proteome</keyword>
<feature type="compositionally biased region" description="Basic and acidic residues" evidence="1">
    <location>
        <begin position="1"/>
        <end position="14"/>
    </location>
</feature>
<feature type="non-terminal residue" evidence="2">
    <location>
        <position position="66"/>
    </location>
</feature>
<feature type="region of interest" description="Disordered" evidence="1">
    <location>
        <begin position="1"/>
        <end position="66"/>
    </location>
</feature>
<proteinExistence type="predicted"/>
<accession>A0ABU6YKZ4</accession>
<comment type="caution">
    <text evidence="2">The sequence shown here is derived from an EMBL/GenBank/DDBJ whole genome shotgun (WGS) entry which is preliminary data.</text>
</comment>
<sequence>MKRNNENRVRESKGKWQTMGGCDVKREGSAPPYRHRRASPSSTPSSSRRRRRAVTGSCRSGGHHRH</sequence>